<feature type="transmembrane region" description="Helical" evidence="9">
    <location>
        <begin position="12"/>
        <end position="32"/>
    </location>
</feature>
<evidence type="ECO:0000256" key="2">
    <source>
        <dbReference type="ARBA" id="ARBA00022448"/>
    </source>
</evidence>
<dbReference type="PANTHER" id="PTHR35011:SF10">
    <property type="entry name" value="TRAP TRANSPORTER SMALL PERMEASE PROTEIN"/>
    <property type="match status" value="1"/>
</dbReference>
<keyword evidence="7 9" id="KW-0472">Membrane</keyword>
<evidence type="ECO:0000256" key="3">
    <source>
        <dbReference type="ARBA" id="ARBA00022475"/>
    </source>
</evidence>
<evidence type="ECO:0000256" key="4">
    <source>
        <dbReference type="ARBA" id="ARBA00022519"/>
    </source>
</evidence>
<keyword evidence="12" id="KW-1185">Reference proteome</keyword>
<dbReference type="PANTHER" id="PTHR35011">
    <property type="entry name" value="2,3-DIKETO-L-GULONATE TRAP TRANSPORTER SMALL PERMEASE PROTEIN YIAM"/>
    <property type="match status" value="1"/>
</dbReference>
<feature type="transmembrane region" description="Helical" evidence="9">
    <location>
        <begin position="145"/>
        <end position="165"/>
    </location>
</feature>
<feature type="transmembrane region" description="Helical" evidence="9">
    <location>
        <begin position="62"/>
        <end position="85"/>
    </location>
</feature>
<keyword evidence="2 9" id="KW-0813">Transport</keyword>
<comment type="similarity">
    <text evidence="8 9">Belongs to the TRAP transporter small permease family.</text>
</comment>
<dbReference type="Pfam" id="PF04290">
    <property type="entry name" value="DctQ"/>
    <property type="match status" value="1"/>
</dbReference>
<sequence>MRHALDRLYAGALALAAFLFAAIGVLVLIQILGRLIDRIAGAIGAAPLGFAIPSLAEIGGFLFLSAVFLGLAGTLAVGGHVRVTLMTRALPAGTARALSTLVAAAAAGLAAFAAWTSGVQMVDSWAFGAVSYGTVQVPLWLPQGAMTLGLALLCLALVDACVTLARGGTPAFDRAEAEAGGH</sequence>
<evidence type="ECO:0000259" key="10">
    <source>
        <dbReference type="Pfam" id="PF04290"/>
    </source>
</evidence>
<evidence type="ECO:0000256" key="7">
    <source>
        <dbReference type="ARBA" id="ARBA00023136"/>
    </source>
</evidence>
<keyword evidence="3" id="KW-1003">Cell membrane</keyword>
<dbReference type="EMBL" id="RQXX01000003">
    <property type="protein sequence ID" value="RVV97901.1"/>
    <property type="molecule type" value="Genomic_DNA"/>
</dbReference>
<dbReference type="GO" id="GO:0015740">
    <property type="term" value="P:C4-dicarboxylate transport"/>
    <property type="evidence" value="ECO:0007669"/>
    <property type="project" value="TreeGrafter"/>
</dbReference>
<dbReference type="GO" id="GO:0022857">
    <property type="term" value="F:transmembrane transporter activity"/>
    <property type="evidence" value="ECO:0007669"/>
    <property type="project" value="UniProtKB-UniRule"/>
</dbReference>
<evidence type="ECO:0000256" key="1">
    <source>
        <dbReference type="ARBA" id="ARBA00004429"/>
    </source>
</evidence>
<comment type="subunit">
    <text evidence="9">The complex comprises the extracytoplasmic solute receptor protein and the two transmembrane proteins.</text>
</comment>
<evidence type="ECO:0000256" key="8">
    <source>
        <dbReference type="ARBA" id="ARBA00038436"/>
    </source>
</evidence>
<evidence type="ECO:0000313" key="12">
    <source>
        <dbReference type="Proteomes" id="UP000285908"/>
    </source>
</evidence>
<feature type="domain" description="Tripartite ATP-independent periplasmic transporters DctQ component" evidence="10">
    <location>
        <begin position="49"/>
        <end position="166"/>
    </location>
</feature>
<dbReference type="InterPro" id="IPR055348">
    <property type="entry name" value="DctQ"/>
</dbReference>
<dbReference type="RefSeq" id="WP_127906566.1">
    <property type="nucleotide sequence ID" value="NZ_RQXX01000003.1"/>
</dbReference>
<feature type="transmembrane region" description="Helical" evidence="9">
    <location>
        <begin position="97"/>
        <end position="115"/>
    </location>
</feature>
<protein>
    <recommendedName>
        <fullName evidence="9">TRAP transporter small permease protein</fullName>
    </recommendedName>
</protein>
<dbReference type="OrthoDB" id="9797534at2"/>
<name>A0A438AGR1_9RHOB</name>
<reference evidence="11 12" key="1">
    <citation type="submission" date="2018-11" db="EMBL/GenBank/DDBJ databases">
        <title>Mesobaculum littorinae gen. nov., sp. nov., isolated from Littorina scabra that represents a novel genus of the order Rhodobacteraceae.</title>
        <authorList>
            <person name="Li F."/>
        </authorList>
    </citation>
    <scope>NUCLEOTIDE SEQUENCE [LARGE SCALE GENOMIC DNA]</scope>
    <source>
        <strain evidence="11 12">M0103</strain>
    </source>
</reference>
<comment type="function">
    <text evidence="9">Part of the tripartite ATP-independent periplasmic (TRAP) transport system.</text>
</comment>
<gene>
    <name evidence="11" type="ORF">EKE94_10520</name>
</gene>
<keyword evidence="4 9" id="KW-0997">Cell inner membrane</keyword>
<comment type="caution">
    <text evidence="11">The sequence shown here is derived from an EMBL/GenBank/DDBJ whole genome shotgun (WGS) entry which is preliminary data.</text>
</comment>
<keyword evidence="5 9" id="KW-0812">Transmembrane</keyword>
<comment type="caution">
    <text evidence="9">Lacks conserved residue(s) required for the propagation of feature annotation.</text>
</comment>
<evidence type="ECO:0000256" key="6">
    <source>
        <dbReference type="ARBA" id="ARBA00022989"/>
    </source>
</evidence>
<evidence type="ECO:0000256" key="9">
    <source>
        <dbReference type="RuleBase" id="RU369079"/>
    </source>
</evidence>
<evidence type="ECO:0000256" key="5">
    <source>
        <dbReference type="ARBA" id="ARBA00022692"/>
    </source>
</evidence>
<comment type="subcellular location">
    <subcellularLocation>
        <location evidence="1 9">Cell inner membrane</location>
        <topology evidence="1 9">Multi-pass membrane protein</topology>
    </subcellularLocation>
</comment>
<accession>A0A438AGR1</accession>
<proteinExistence type="inferred from homology"/>
<feature type="transmembrane region" description="Helical" evidence="9">
    <location>
        <begin position="39"/>
        <end position="56"/>
    </location>
</feature>
<dbReference type="Proteomes" id="UP000285908">
    <property type="component" value="Unassembled WGS sequence"/>
</dbReference>
<keyword evidence="6 9" id="KW-1133">Transmembrane helix</keyword>
<dbReference type="GO" id="GO:0005886">
    <property type="term" value="C:plasma membrane"/>
    <property type="evidence" value="ECO:0007669"/>
    <property type="project" value="UniProtKB-SubCell"/>
</dbReference>
<evidence type="ECO:0000313" key="11">
    <source>
        <dbReference type="EMBL" id="RVV97901.1"/>
    </source>
</evidence>
<organism evidence="11 12">
    <name type="scientific">Mesobaculum littorinae</name>
    <dbReference type="NCBI Taxonomy" id="2486419"/>
    <lineage>
        <taxon>Bacteria</taxon>
        <taxon>Pseudomonadati</taxon>
        <taxon>Pseudomonadota</taxon>
        <taxon>Alphaproteobacteria</taxon>
        <taxon>Rhodobacterales</taxon>
        <taxon>Roseobacteraceae</taxon>
        <taxon>Mesobaculum</taxon>
    </lineage>
</organism>
<dbReference type="InterPro" id="IPR007387">
    <property type="entry name" value="TRAP_DctQ"/>
</dbReference>
<dbReference type="AlphaFoldDB" id="A0A438AGR1"/>